<dbReference type="EMBL" id="SDGZ01000013">
    <property type="protein sequence ID" value="TYC49819.1"/>
    <property type="molecule type" value="Genomic_DNA"/>
</dbReference>
<keyword evidence="1" id="KW-0472">Membrane</keyword>
<dbReference type="AlphaFoldDB" id="A0A6C2C8D6"/>
<evidence type="ECO:0000313" key="2">
    <source>
        <dbReference type="EMBL" id="TYC49819.1"/>
    </source>
</evidence>
<dbReference type="InterPro" id="IPR017195">
    <property type="entry name" value="ABC_thiamin-permease_prd"/>
</dbReference>
<protein>
    <submittedName>
        <fullName evidence="2">ABC transporter permease</fullName>
    </submittedName>
</protein>
<organism evidence="2 3">
    <name type="scientific">Weissella muntiaci</name>
    <dbReference type="NCBI Taxonomy" id="2508881"/>
    <lineage>
        <taxon>Bacteria</taxon>
        <taxon>Bacillati</taxon>
        <taxon>Bacillota</taxon>
        <taxon>Bacilli</taxon>
        <taxon>Lactobacillales</taxon>
        <taxon>Lactobacillaceae</taxon>
        <taxon>Weissella</taxon>
    </lineage>
</organism>
<comment type="caution">
    <text evidence="2">The sequence shown here is derived from an EMBL/GenBank/DDBJ whole genome shotgun (WGS) entry which is preliminary data.</text>
</comment>
<dbReference type="Proteomes" id="UP000371977">
    <property type="component" value="Unassembled WGS sequence"/>
</dbReference>
<name>A0A6C2C8D6_9LACO</name>
<dbReference type="Pfam" id="PF09819">
    <property type="entry name" value="ABC_cobalt"/>
    <property type="match status" value="1"/>
</dbReference>
<sequence length="186" mass="20403">MQTVKQNKGRWTLRQVIFLAIIAIFFGIIYEVWSFAYYALAATPLKAVANDATLGVWLMAGPVAGVLLKRAGATTLGELLAATVEMLLFSSWGVSTLISGFIQGFASELGFAFTGYKNWRRLGLTLSVITSTIITFAYDLFASGYSQYSLSLLATLLIVRFLSIAFFAGILVYWIELLVEKSGLLK</sequence>
<dbReference type="PIRSF" id="PIRSF037394">
    <property type="entry name" value="ABC_thiamine-permease_YkoE_prd"/>
    <property type="match status" value="1"/>
</dbReference>
<feature type="transmembrane region" description="Helical" evidence="1">
    <location>
        <begin position="16"/>
        <end position="40"/>
    </location>
</feature>
<feature type="transmembrane region" description="Helical" evidence="1">
    <location>
        <begin position="153"/>
        <end position="175"/>
    </location>
</feature>
<gene>
    <name evidence="2" type="ORF">ESZ50_04305</name>
</gene>
<accession>A0A6C2C8D6</accession>
<feature type="transmembrane region" description="Helical" evidence="1">
    <location>
        <begin position="52"/>
        <end position="68"/>
    </location>
</feature>
<keyword evidence="3" id="KW-1185">Reference proteome</keyword>
<keyword evidence="1" id="KW-1133">Transmembrane helix</keyword>
<evidence type="ECO:0000313" key="3">
    <source>
        <dbReference type="Proteomes" id="UP000371977"/>
    </source>
</evidence>
<reference evidence="2 3" key="1">
    <citation type="submission" date="2019-01" db="EMBL/GenBank/DDBJ databases">
        <title>Weissella sp. nov., a novel lactic acid bacterium isolated from animal feces.</title>
        <authorList>
            <person name="Wang L.-T."/>
        </authorList>
    </citation>
    <scope>NUCLEOTIDE SEQUENCE [LARGE SCALE GENOMIC DNA]</scope>
    <source>
        <strain evidence="2 3">8H-2</strain>
    </source>
</reference>
<feature type="transmembrane region" description="Helical" evidence="1">
    <location>
        <begin position="80"/>
        <end position="102"/>
    </location>
</feature>
<feature type="transmembrane region" description="Helical" evidence="1">
    <location>
        <begin position="122"/>
        <end position="141"/>
    </location>
</feature>
<keyword evidence="1" id="KW-0812">Transmembrane</keyword>
<dbReference type="RefSeq" id="WP_148622378.1">
    <property type="nucleotide sequence ID" value="NZ_SDGZ01000013.1"/>
</dbReference>
<proteinExistence type="predicted"/>
<dbReference type="OrthoDB" id="8017424at2"/>
<evidence type="ECO:0000256" key="1">
    <source>
        <dbReference type="SAM" id="Phobius"/>
    </source>
</evidence>